<keyword evidence="1" id="KW-0238">DNA-binding</keyword>
<name>A0A0G0JUU7_9BACT</name>
<sequence>MQNLTTRQSSRETVSTISSKGQVTLPVEVRKHLGVEPNDKVAFIIEPTGNVKVTHVKYPDIQSLRGVAGTLKQPLSLQEIREIAREDRLTNKYGK</sequence>
<dbReference type="Proteomes" id="UP000034235">
    <property type="component" value="Unassembled WGS sequence"/>
</dbReference>
<dbReference type="AlphaFoldDB" id="A0A0G0JUU7"/>
<accession>A0A0G0JUU7</accession>
<dbReference type="EMBL" id="LBUP01000003">
    <property type="protein sequence ID" value="KKQ66815.1"/>
    <property type="molecule type" value="Genomic_DNA"/>
</dbReference>
<evidence type="ECO:0000313" key="5">
    <source>
        <dbReference type="Proteomes" id="UP000034235"/>
    </source>
</evidence>
<dbReference type="NCBIfam" id="TIGR01439">
    <property type="entry name" value="lp_hng_hel_AbrB"/>
    <property type="match status" value="1"/>
</dbReference>
<dbReference type="GO" id="GO:0003677">
    <property type="term" value="F:DNA binding"/>
    <property type="evidence" value="ECO:0007669"/>
    <property type="project" value="UniProtKB-UniRule"/>
</dbReference>
<proteinExistence type="predicted"/>
<dbReference type="PROSITE" id="PS51740">
    <property type="entry name" value="SPOVT_ABRB"/>
    <property type="match status" value="1"/>
</dbReference>
<dbReference type="SMART" id="SM00966">
    <property type="entry name" value="SpoVT_AbrB"/>
    <property type="match status" value="1"/>
</dbReference>
<reference evidence="4 5" key="1">
    <citation type="journal article" date="2015" name="Nature">
        <title>rRNA introns, odd ribosomes, and small enigmatic genomes across a large radiation of phyla.</title>
        <authorList>
            <person name="Brown C.T."/>
            <person name="Hug L.A."/>
            <person name="Thomas B.C."/>
            <person name="Sharon I."/>
            <person name="Castelle C.J."/>
            <person name="Singh A."/>
            <person name="Wilkins M.J."/>
            <person name="Williams K.H."/>
            <person name="Banfield J.F."/>
        </authorList>
    </citation>
    <scope>NUCLEOTIDE SEQUENCE [LARGE SCALE GENOMIC DNA]</scope>
</reference>
<evidence type="ECO:0000313" key="4">
    <source>
        <dbReference type="EMBL" id="KKQ66815.1"/>
    </source>
</evidence>
<dbReference type="SUPFAM" id="SSF89447">
    <property type="entry name" value="AbrB/MazE/MraZ-like"/>
    <property type="match status" value="1"/>
</dbReference>
<gene>
    <name evidence="4" type="ORF">US86_C0003G0058</name>
</gene>
<dbReference type="InterPro" id="IPR037914">
    <property type="entry name" value="SpoVT-AbrB_sf"/>
</dbReference>
<comment type="caution">
    <text evidence="4">The sequence shown here is derived from an EMBL/GenBank/DDBJ whole genome shotgun (WGS) entry which is preliminary data.</text>
</comment>
<dbReference type="InterPro" id="IPR007159">
    <property type="entry name" value="SpoVT-AbrB_dom"/>
</dbReference>
<evidence type="ECO:0000256" key="1">
    <source>
        <dbReference type="PROSITE-ProRule" id="PRU01076"/>
    </source>
</evidence>
<organism evidence="4 5">
    <name type="scientific">Candidatus Daviesbacteria bacterium GW2011_GWA2_38_24</name>
    <dbReference type="NCBI Taxonomy" id="1618422"/>
    <lineage>
        <taxon>Bacteria</taxon>
        <taxon>Candidatus Daviesiibacteriota</taxon>
    </lineage>
</organism>
<feature type="domain" description="SpoVT-AbrB" evidence="3">
    <location>
        <begin position="12"/>
        <end position="58"/>
    </location>
</feature>
<dbReference type="Pfam" id="PF04014">
    <property type="entry name" value="MazE_antitoxin"/>
    <property type="match status" value="1"/>
</dbReference>
<evidence type="ECO:0000256" key="2">
    <source>
        <dbReference type="SAM" id="MobiDB-lite"/>
    </source>
</evidence>
<evidence type="ECO:0000259" key="3">
    <source>
        <dbReference type="PROSITE" id="PS51740"/>
    </source>
</evidence>
<dbReference type="Gene3D" id="2.10.260.10">
    <property type="match status" value="1"/>
</dbReference>
<protein>
    <submittedName>
        <fullName evidence="4">Looped-hinge helix DNA binding domain, AbrB family</fullName>
    </submittedName>
</protein>
<feature type="region of interest" description="Disordered" evidence="2">
    <location>
        <begin position="1"/>
        <end position="21"/>
    </location>
</feature>